<dbReference type="AlphaFoldDB" id="A0A9W6PUH3"/>
<protein>
    <recommendedName>
        <fullName evidence="1">Guanylate cyclase domain-containing protein</fullName>
    </recommendedName>
</protein>
<dbReference type="GO" id="GO:0004016">
    <property type="term" value="F:adenylate cyclase activity"/>
    <property type="evidence" value="ECO:0007669"/>
    <property type="project" value="UniProtKB-ARBA"/>
</dbReference>
<dbReference type="InterPro" id="IPR001054">
    <property type="entry name" value="A/G_cyclase"/>
</dbReference>
<feature type="domain" description="Guanylate cyclase" evidence="1">
    <location>
        <begin position="19"/>
        <end position="140"/>
    </location>
</feature>
<evidence type="ECO:0000259" key="1">
    <source>
        <dbReference type="PROSITE" id="PS50125"/>
    </source>
</evidence>
<dbReference type="PROSITE" id="PS50125">
    <property type="entry name" value="GUANYLATE_CYCLASE_2"/>
    <property type="match status" value="1"/>
</dbReference>
<comment type="caution">
    <text evidence="2">The sequence shown here is derived from an EMBL/GenBank/DDBJ whole genome shotgun (WGS) entry which is preliminary data.</text>
</comment>
<evidence type="ECO:0000313" key="3">
    <source>
        <dbReference type="Proteomes" id="UP001165124"/>
    </source>
</evidence>
<proteinExistence type="predicted"/>
<dbReference type="Gene3D" id="3.30.70.1230">
    <property type="entry name" value="Nucleotide cyclase"/>
    <property type="match status" value="1"/>
</dbReference>
<organism evidence="2 3">
    <name type="scientific">Actinomadura rubrobrunea</name>
    <dbReference type="NCBI Taxonomy" id="115335"/>
    <lineage>
        <taxon>Bacteria</taxon>
        <taxon>Bacillati</taxon>
        <taxon>Actinomycetota</taxon>
        <taxon>Actinomycetes</taxon>
        <taxon>Streptosporangiales</taxon>
        <taxon>Thermomonosporaceae</taxon>
        <taxon>Actinomadura</taxon>
    </lineage>
</organism>
<dbReference type="InterPro" id="IPR029787">
    <property type="entry name" value="Nucleotide_cyclase"/>
</dbReference>
<dbReference type="Proteomes" id="UP001165124">
    <property type="component" value="Unassembled WGS sequence"/>
</dbReference>
<dbReference type="GO" id="GO:0035556">
    <property type="term" value="P:intracellular signal transduction"/>
    <property type="evidence" value="ECO:0007669"/>
    <property type="project" value="InterPro"/>
</dbReference>
<gene>
    <name evidence="2" type="ORF">Arub01_22490</name>
</gene>
<dbReference type="SUPFAM" id="SSF55073">
    <property type="entry name" value="Nucleotide cyclase"/>
    <property type="match status" value="1"/>
</dbReference>
<reference evidence="2" key="1">
    <citation type="submission" date="2023-02" db="EMBL/GenBank/DDBJ databases">
        <title>Actinomadura rubrobrunea NBRC 14622.</title>
        <authorList>
            <person name="Ichikawa N."/>
            <person name="Sato H."/>
            <person name="Tonouchi N."/>
        </authorList>
    </citation>
    <scope>NUCLEOTIDE SEQUENCE</scope>
    <source>
        <strain evidence="2">NBRC 14622</strain>
    </source>
</reference>
<dbReference type="EMBL" id="BSRZ01000004">
    <property type="protein sequence ID" value="GLW64005.1"/>
    <property type="molecule type" value="Genomic_DNA"/>
</dbReference>
<accession>A0A9W6PUH3</accession>
<keyword evidence="3" id="KW-1185">Reference proteome</keyword>
<sequence length="220" mass="23987">MTHPLGLARSAVVSGAYSPIVVFDVAGFSRPDRDTDVQFAVRRGLYDIVFGALDRVEATRTVYYRQDYGDGVLAVLPPTVSARALAESLPIALHAEIRRYNKCASPAARIQLRAVLHVGPVYLDEQGVSGRAVIHAARLSEAQPLRDALAAGGADLVFAASERLYDEVIRDNPMPANMEYRQFVARVKEDEFTAWLTVLGTSIDPMGEISPQLRAVPDPP</sequence>
<name>A0A9W6PUH3_9ACTN</name>
<dbReference type="GO" id="GO:0009190">
    <property type="term" value="P:cyclic nucleotide biosynthetic process"/>
    <property type="evidence" value="ECO:0007669"/>
    <property type="project" value="InterPro"/>
</dbReference>
<evidence type="ECO:0000313" key="2">
    <source>
        <dbReference type="EMBL" id="GLW64005.1"/>
    </source>
</evidence>
<dbReference type="RefSeq" id="WP_067916611.1">
    <property type="nucleotide sequence ID" value="NZ_BSRZ01000004.1"/>
</dbReference>